<evidence type="ECO:0000256" key="1">
    <source>
        <dbReference type="ARBA" id="ARBA00004167"/>
    </source>
</evidence>
<keyword evidence="3" id="KW-1133">Transmembrane helix</keyword>
<dbReference type="Pfam" id="PF04357">
    <property type="entry name" value="TamB"/>
    <property type="match status" value="1"/>
</dbReference>
<sequence length="171" mass="19544">LYANTIISPSIIDVTIMGNPKNPQIYFSDTDGFYNQTELLSMLAYGSQEIINDPNQQHAGKHFANIVTNYIEKEIERNISRNTPLDEFQLSSSGSLLKSLSDGEDVDIKLIVGKRLSNKVYINTLIDFYDFNDNQYEAEYRLSKNTSLVGGVNSNEGNNSFHIKYRIKYYY</sequence>
<dbReference type="EMBL" id="UINC01172018">
    <property type="protein sequence ID" value="SVD76879.1"/>
    <property type="molecule type" value="Genomic_DNA"/>
</dbReference>
<feature type="domain" description="Translocation and assembly module TamB C-terminal" evidence="5">
    <location>
        <begin position="11"/>
        <end position="169"/>
    </location>
</feature>
<evidence type="ECO:0000259" key="5">
    <source>
        <dbReference type="Pfam" id="PF04357"/>
    </source>
</evidence>
<accession>A0A382Y1G0</accession>
<evidence type="ECO:0000256" key="4">
    <source>
        <dbReference type="ARBA" id="ARBA00023136"/>
    </source>
</evidence>
<feature type="non-terminal residue" evidence="6">
    <location>
        <position position="1"/>
    </location>
</feature>
<evidence type="ECO:0000256" key="3">
    <source>
        <dbReference type="ARBA" id="ARBA00022989"/>
    </source>
</evidence>
<organism evidence="6">
    <name type="scientific">marine metagenome</name>
    <dbReference type="NCBI Taxonomy" id="408172"/>
    <lineage>
        <taxon>unclassified sequences</taxon>
        <taxon>metagenomes</taxon>
        <taxon>ecological metagenomes</taxon>
    </lineage>
</organism>
<dbReference type="InterPro" id="IPR007452">
    <property type="entry name" value="TamB_C"/>
</dbReference>
<proteinExistence type="predicted"/>
<name>A0A382Y1G0_9ZZZZ</name>
<protein>
    <recommendedName>
        <fullName evidence="5">Translocation and assembly module TamB C-terminal domain-containing protein</fullName>
    </recommendedName>
</protein>
<dbReference type="AlphaFoldDB" id="A0A382Y1G0"/>
<keyword evidence="2" id="KW-0812">Transmembrane</keyword>
<evidence type="ECO:0000313" key="6">
    <source>
        <dbReference type="EMBL" id="SVD76879.1"/>
    </source>
</evidence>
<comment type="subcellular location">
    <subcellularLocation>
        <location evidence="1">Membrane</location>
        <topology evidence="1">Single-pass membrane protein</topology>
    </subcellularLocation>
</comment>
<dbReference type="GO" id="GO:0005886">
    <property type="term" value="C:plasma membrane"/>
    <property type="evidence" value="ECO:0007669"/>
    <property type="project" value="InterPro"/>
</dbReference>
<dbReference type="GO" id="GO:0009306">
    <property type="term" value="P:protein secretion"/>
    <property type="evidence" value="ECO:0007669"/>
    <property type="project" value="InterPro"/>
</dbReference>
<gene>
    <name evidence="6" type="ORF">METZ01_LOCUS429733</name>
</gene>
<evidence type="ECO:0000256" key="2">
    <source>
        <dbReference type="ARBA" id="ARBA00022692"/>
    </source>
</evidence>
<reference evidence="6" key="1">
    <citation type="submission" date="2018-05" db="EMBL/GenBank/DDBJ databases">
        <authorList>
            <person name="Lanie J.A."/>
            <person name="Ng W.-L."/>
            <person name="Kazmierczak K.M."/>
            <person name="Andrzejewski T.M."/>
            <person name="Davidsen T.M."/>
            <person name="Wayne K.J."/>
            <person name="Tettelin H."/>
            <person name="Glass J.I."/>
            <person name="Rusch D."/>
            <person name="Podicherti R."/>
            <person name="Tsui H.-C.T."/>
            <person name="Winkler M.E."/>
        </authorList>
    </citation>
    <scope>NUCLEOTIDE SEQUENCE</scope>
</reference>
<keyword evidence="4" id="KW-0472">Membrane</keyword>